<keyword evidence="2" id="KW-1185">Reference proteome</keyword>
<dbReference type="RefSeq" id="WP_145932978.1">
    <property type="nucleotide sequence ID" value="NZ_BNAV01000007.1"/>
</dbReference>
<dbReference type="Proteomes" id="UP000658656">
    <property type="component" value="Unassembled WGS sequence"/>
</dbReference>
<reference evidence="1" key="2">
    <citation type="submission" date="2020-09" db="EMBL/GenBank/DDBJ databases">
        <authorList>
            <person name="Sun Q."/>
            <person name="Zhou Y."/>
        </authorList>
    </citation>
    <scope>NUCLEOTIDE SEQUENCE</scope>
    <source>
        <strain evidence="1">CGMCC 4.7679</strain>
    </source>
</reference>
<evidence type="ECO:0000313" key="2">
    <source>
        <dbReference type="Proteomes" id="UP000658656"/>
    </source>
</evidence>
<dbReference type="EMBL" id="BNAV01000007">
    <property type="protein sequence ID" value="GHF68885.1"/>
    <property type="molecule type" value="Genomic_DNA"/>
</dbReference>
<protein>
    <recommendedName>
        <fullName evidence="3">2'-5' RNA ligase family protein</fullName>
    </recommendedName>
</protein>
<evidence type="ECO:0008006" key="3">
    <source>
        <dbReference type="Google" id="ProtNLM"/>
    </source>
</evidence>
<proteinExistence type="predicted"/>
<evidence type="ECO:0000313" key="1">
    <source>
        <dbReference type="EMBL" id="GHF68885.1"/>
    </source>
</evidence>
<dbReference type="AlphaFoldDB" id="A0A8H9IW77"/>
<comment type="caution">
    <text evidence="1">The sequence shown here is derived from an EMBL/GenBank/DDBJ whole genome shotgun (WGS) entry which is preliminary data.</text>
</comment>
<name>A0A8H9IW77_9PSEU</name>
<dbReference type="Pfam" id="PF13563">
    <property type="entry name" value="2_5_RNA_ligase2"/>
    <property type="match status" value="1"/>
</dbReference>
<dbReference type="OrthoDB" id="2082235at2"/>
<sequence>MLDAVRAHAPSLVRALPAHVSLLYPGPPPEAVAEVTRLTSALPPVVTCEEILTGEDGFVGLAVPELDPVLARLRDAFPRATPYGGRYGEAPAAHVTLALGARADEITALVRDLLPVRSEVVGPLFVENTATGWRPVSAPPP</sequence>
<reference evidence="1" key="1">
    <citation type="journal article" date="2014" name="Int. J. Syst. Evol. Microbiol.">
        <title>Complete genome sequence of Corynebacterium casei LMG S-19264T (=DSM 44701T), isolated from a smear-ripened cheese.</title>
        <authorList>
            <consortium name="US DOE Joint Genome Institute (JGI-PGF)"/>
            <person name="Walter F."/>
            <person name="Albersmeier A."/>
            <person name="Kalinowski J."/>
            <person name="Ruckert C."/>
        </authorList>
    </citation>
    <scope>NUCLEOTIDE SEQUENCE</scope>
    <source>
        <strain evidence="1">CGMCC 4.7679</strain>
    </source>
</reference>
<gene>
    <name evidence="1" type="ORF">GCM10017566_48430</name>
</gene>
<accession>A0A8H9IW77</accession>
<organism evidence="1 2">
    <name type="scientific">Amycolatopsis bartoniae</name>
    <dbReference type="NCBI Taxonomy" id="941986"/>
    <lineage>
        <taxon>Bacteria</taxon>
        <taxon>Bacillati</taxon>
        <taxon>Actinomycetota</taxon>
        <taxon>Actinomycetes</taxon>
        <taxon>Pseudonocardiales</taxon>
        <taxon>Pseudonocardiaceae</taxon>
        <taxon>Amycolatopsis</taxon>
    </lineage>
</organism>